<reference evidence="1 2" key="1">
    <citation type="journal article" date="2015" name="Genome Announc.">
        <title>Expanding the biotechnology potential of lactobacilli through comparative genomics of 213 strains and associated genera.</title>
        <authorList>
            <person name="Sun Z."/>
            <person name="Harris H.M."/>
            <person name="McCann A."/>
            <person name="Guo C."/>
            <person name="Argimon S."/>
            <person name="Zhang W."/>
            <person name="Yang X."/>
            <person name="Jeffery I.B."/>
            <person name="Cooney J.C."/>
            <person name="Kagawa T.F."/>
            <person name="Liu W."/>
            <person name="Song Y."/>
            <person name="Salvetti E."/>
            <person name="Wrobel A."/>
            <person name="Rasinkangas P."/>
            <person name="Parkhill J."/>
            <person name="Rea M.C."/>
            <person name="O'Sullivan O."/>
            <person name="Ritari J."/>
            <person name="Douillard F.P."/>
            <person name="Paul Ross R."/>
            <person name="Yang R."/>
            <person name="Briner A.E."/>
            <person name="Felis G.E."/>
            <person name="de Vos W.M."/>
            <person name="Barrangou R."/>
            <person name="Klaenhammer T.R."/>
            <person name="Caufield P.W."/>
            <person name="Cui Y."/>
            <person name="Zhang H."/>
            <person name="O'Toole P.W."/>
        </authorList>
    </citation>
    <scope>NUCLEOTIDE SEQUENCE [LARGE SCALE GENOMIC DNA]</scope>
    <source>
        <strain evidence="1 2">DSM 5707</strain>
    </source>
</reference>
<sequence>MIIKDSVAGFWGNFNQSDLKYPIMNLRIETSILELKVTQKRLRKLTAGTLK</sequence>
<gene>
    <name evidence="1" type="ORF">FC51_GL002333</name>
</gene>
<evidence type="ECO:0000313" key="2">
    <source>
        <dbReference type="Proteomes" id="UP000051957"/>
    </source>
</evidence>
<protein>
    <submittedName>
        <fullName evidence="1">Uncharacterized protein</fullName>
    </submittedName>
</protein>
<organism evidence="1 2">
    <name type="scientific">Lentilactobacillus parabuchneri DSM 5707 = NBRC 107865</name>
    <dbReference type="NCBI Taxonomy" id="1423784"/>
    <lineage>
        <taxon>Bacteria</taxon>
        <taxon>Bacillati</taxon>
        <taxon>Bacillota</taxon>
        <taxon>Bacilli</taxon>
        <taxon>Lactobacillales</taxon>
        <taxon>Lactobacillaceae</taxon>
        <taxon>Lentilactobacillus</taxon>
    </lineage>
</organism>
<comment type="caution">
    <text evidence="1">The sequence shown here is derived from an EMBL/GenBank/DDBJ whole genome shotgun (WGS) entry which is preliminary data.</text>
</comment>
<dbReference type="EMBL" id="AZGK01000008">
    <property type="protein sequence ID" value="KRM46291.1"/>
    <property type="molecule type" value="Genomic_DNA"/>
</dbReference>
<dbReference type="PATRIC" id="fig|1423784.4.peg.2377"/>
<accession>A0A0R1Z5F3</accession>
<evidence type="ECO:0000313" key="1">
    <source>
        <dbReference type="EMBL" id="KRM46291.1"/>
    </source>
</evidence>
<dbReference type="AlphaFoldDB" id="A0A0R1Z5F3"/>
<proteinExistence type="predicted"/>
<dbReference type="Proteomes" id="UP000051957">
    <property type="component" value="Unassembled WGS sequence"/>
</dbReference>
<name>A0A0R1Z5F3_9LACO</name>